<reference evidence="1 2" key="1">
    <citation type="submission" date="2019-03" db="EMBL/GenBank/DDBJ databases">
        <authorList>
            <person name="Kox A.R. M."/>
        </authorList>
    </citation>
    <scope>NUCLEOTIDE SEQUENCE [LARGE SCALE GENOMIC DNA]</scope>
    <source>
        <strain evidence="1">MTUNDRAET4 annotated genome</strain>
    </source>
</reference>
<proteinExistence type="predicted"/>
<accession>A0A4U8Z4M2</accession>
<protein>
    <recommendedName>
        <fullName evidence="3">Integrase catalytic domain-containing protein</fullName>
    </recommendedName>
</protein>
<dbReference type="KEGG" id="mtun:MTUNDRAET4_3316"/>
<dbReference type="EMBL" id="LR536450">
    <property type="protein sequence ID" value="VFU10203.1"/>
    <property type="molecule type" value="Genomic_DNA"/>
</dbReference>
<evidence type="ECO:0008006" key="3">
    <source>
        <dbReference type="Google" id="ProtNLM"/>
    </source>
</evidence>
<dbReference type="AlphaFoldDB" id="A0A4U8Z4M2"/>
<dbReference type="Proteomes" id="UP000294360">
    <property type="component" value="Chromosome"/>
</dbReference>
<evidence type="ECO:0000313" key="1">
    <source>
        <dbReference type="EMBL" id="VFU10203.1"/>
    </source>
</evidence>
<organism evidence="1 2">
    <name type="scientific">Methylocella tundrae</name>
    <dbReference type="NCBI Taxonomy" id="227605"/>
    <lineage>
        <taxon>Bacteria</taxon>
        <taxon>Pseudomonadati</taxon>
        <taxon>Pseudomonadota</taxon>
        <taxon>Alphaproteobacteria</taxon>
        <taxon>Hyphomicrobiales</taxon>
        <taxon>Beijerinckiaceae</taxon>
        <taxon>Methylocella</taxon>
    </lineage>
</organism>
<evidence type="ECO:0000313" key="2">
    <source>
        <dbReference type="Proteomes" id="UP000294360"/>
    </source>
</evidence>
<gene>
    <name evidence="1" type="ORF">MTUNDRAET4_3316</name>
</gene>
<sequence length="106" mass="11856">MDGKLIMFLAIYRASKFTNVEFHDHAGKMEGAAFLRNVVAAFPYKIHTVLTDNGMAFADLPKNRSGPSRRLLGAVLSKATFKKSKILKYHAWDLKRPCAAFRLGAQ</sequence>
<name>A0A4U8Z4M2_METTU</name>